<dbReference type="PANTHER" id="PTHR21495">
    <property type="entry name" value="NUCLEOPORIN-RELATED"/>
    <property type="match status" value="1"/>
</dbReference>
<keyword evidence="4" id="KW-0732">Signal</keyword>
<evidence type="ECO:0000313" key="5">
    <source>
        <dbReference type="EMBL" id="KAK7251089.1"/>
    </source>
</evidence>
<dbReference type="EMBL" id="JAYWIO010000007">
    <property type="protein sequence ID" value="KAK7251089.1"/>
    <property type="molecule type" value="Genomic_DNA"/>
</dbReference>
<comment type="function">
    <text evidence="4">Dirigent proteins impart stereoselectivity on the phenoxy radical-coupling reaction, yielding optically active lignans from two molecules of coniferyl alcohol in the biosynthesis of lignans, flavonolignans, and alkaloids and thus plays a central role in plant secondary metabolism.</text>
</comment>
<reference evidence="5 6" key="1">
    <citation type="submission" date="2024-01" db="EMBL/GenBank/DDBJ databases">
        <title>The genomes of 5 underutilized Papilionoideae crops provide insights into root nodulation and disease resistanc.</title>
        <authorList>
            <person name="Yuan L."/>
        </authorList>
    </citation>
    <scope>NUCLEOTIDE SEQUENCE [LARGE SCALE GENOMIC DNA]</scope>
    <source>
        <strain evidence="5">ZHUSHIDOU_FW_LH</strain>
        <tissue evidence="5">Leaf</tissue>
    </source>
</reference>
<dbReference type="GO" id="GO:0009699">
    <property type="term" value="P:phenylpropanoid biosynthetic process"/>
    <property type="evidence" value="ECO:0007669"/>
    <property type="project" value="UniProtKB-ARBA"/>
</dbReference>
<dbReference type="Pfam" id="PF03018">
    <property type="entry name" value="Dirigent"/>
    <property type="match status" value="1"/>
</dbReference>
<comment type="subcellular location">
    <subcellularLocation>
        <location evidence="4">Secreted</location>
        <location evidence="4">Extracellular space</location>
        <location evidence="4">Apoplast</location>
    </subcellularLocation>
</comment>
<keyword evidence="3 4" id="KW-0964">Secreted</keyword>
<gene>
    <name evidence="5" type="ORF">RIF29_33992</name>
</gene>
<accession>A0AAN9E8G1</accession>
<comment type="caution">
    <text evidence="5">The sequence shown here is derived from an EMBL/GenBank/DDBJ whole genome shotgun (WGS) entry which is preliminary data.</text>
</comment>
<evidence type="ECO:0000256" key="1">
    <source>
        <dbReference type="ARBA" id="ARBA00010746"/>
    </source>
</evidence>
<name>A0AAN9E8G1_CROPI</name>
<dbReference type="Proteomes" id="UP001372338">
    <property type="component" value="Unassembled WGS sequence"/>
</dbReference>
<dbReference type="InterPro" id="IPR004265">
    <property type="entry name" value="Dirigent"/>
</dbReference>
<proteinExistence type="inferred from homology"/>
<comment type="subunit">
    <text evidence="2 4">Homodimer.</text>
</comment>
<organism evidence="5 6">
    <name type="scientific">Crotalaria pallida</name>
    <name type="common">Smooth rattlebox</name>
    <name type="synonym">Crotalaria striata</name>
    <dbReference type="NCBI Taxonomy" id="3830"/>
    <lineage>
        <taxon>Eukaryota</taxon>
        <taxon>Viridiplantae</taxon>
        <taxon>Streptophyta</taxon>
        <taxon>Embryophyta</taxon>
        <taxon>Tracheophyta</taxon>
        <taxon>Spermatophyta</taxon>
        <taxon>Magnoliopsida</taxon>
        <taxon>eudicotyledons</taxon>
        <taxon>Gunneridae</taxon>
        <taxon>Pentapetalae</taxon>
        <taxon>rosids</taxon>
        <taxon>fabids</taxon>
        <taxon>Fabales</taxon>
        <taxon>Fabaceae</taxon>
        <taxon>Papilionoideae</taxon>
        <taxon>50 kb inversion clade</taxon>
        <taxon>genistoids sensu lato</taxon>
        <taxon>core genistoids</taxon>
        <taxon>Crotalarieae</taxon>
        <taxon>Crotalaria</taxon>
    </lineage>
</organism>
<evidence type="ECO:0000256" key="2">
    <source>
        <dbReference type="ARBA" id="ARBA00011738"/>
    </source>
</evidence>
<feature type="chain" id="PRO_5042669250" description="Dirigent protein" evidence="4">
    <location>
        <begin position="25"/>
        <end position="220"/>
    </location>
</feature>
<dbReference type="Gene3D" id="2.40.480.10">
    <property type="entry name" value="Allene oxide cyclase-like"/>
    <property type="match status" value="1"/>
</dbReference>
<keyword evidence="4" id="KW-0052">Apoplast</keyword>
<evidence type="ECO:0000313" key="6">
    <source>
        <dbReference type="Proteomes" id="UP001372338"/>
    </source>
</evidence>
<protein>
    <recommendedName>
        <fullName evidence="4">Dirigent protein</fullName>
    </recommendedName>
</protein>
<evidence type="ECO:0000256" key="4">
    <source>
        <dbReference type="RuleBase" id="RU363099"/>
    </source>
</evidence>
<evidence type="ECO:0000256" key="3">
    <source>
        <dbReference type="ARBA" id="ARBA00022525"/>
    </source>
</evidence>
<dbReference type="InterPro" id="IPR044859">
    <property type="entry name" value="Allene_oxi_cyc_Dirigent"/>
</dbReference>
<comment type="similarity">
    <text evidence="1 4">Belongs to the plant dirigent protein family.</text>
</comment>
<dbReference type="GO" id="GO:0048046">
    <property type="term" value="C:apoplast"/>
    <property type="evidence" value="ECO:0007669"/>
    <property type="project" value="UniProtKB-SubCell"/>
</dbReference>
<feature type="signal peptide" evidence="4">
    <location>
        <begin position="1"/>
        <end position="24"/>
    </location>
</feature>
<dbReference type="AlphaFoldDB" id="A0AAN9E8G1"/>
<sequence>MAKFFSTLFLPLTLTFLFSSLVTAKPTSYSQRISPTSLGFHEEKLTHLHFYFHDVVSGPNPTMLILTNPPKSKIGLPFGTVVAIEDPLTLGPEPDSKVIGTAQGIYTSVCKDEMQLMMVMTFAFTEGEFNGSTLSVLGRNLIEIPVREMPIIGGTGAFRFARGYAQTNFEFIDFSKGDAIVEYNVYVSHYSTAYSAPTKSFDDDGLKYMVDPLLNQRSAN</sequence>
<keyword evidence="6" id="KW-1185">Reference proteome</keyword>